<gene>
    <name evidence="5" type="ORF">EZI54_10480</name>
</gene>
<evidence type="ECO:0000259" key="4">
    <source>
        <dbReference type="SMART" id="SM00797"/>
    </source>
</evidence>
<keyword evidence="1" id="KW-0547">Nucleotide-binding</keyword>
<evidence type="ECO:0000256" key="2">
    <source>
        <dbReference type="ARBA" id="ARBA00022801"/>
    </source>
</evidence>
<feature type="domain" description="Carboxyltransferase" evidence="4">
    <location>
        <begin position="25"/>
        <end position="300"/>
    </location>
</feature>
<dbReference type="PANTHER" id="PTHR43309">
    <property type="entry name" value="5-OXOPROLINASE SUBUNIT C"/>
    <property type="match status" value="1"/>
</dbReference>
<dbReference type="PANTHER" id="PTHR43309:SF4">
    <property type="entry name" value="CARBOXYLTRANSFERASE DOMAIN-CONTAINING PROTEIN"/>
    <property type="match status" value="1"/>
</dbReference>
<dbReference type="Pfam" id="PF02626">
    <property type="entry name" value="CT_A_B"/>
    <property type="match status" value="1"/>
</dbReference>
<evidence type="ECO:0000256" key="3">
    <source>
        <dbReference type="ARBA" id="ARBA00022840"/>
    </source>
</evidence>
<organism evidence="5 6">
    <name type="scientific">Marinobacter halodurans</name>
    <dbReference type="NCBI Taxonomy" id="2528979"/>
    <lineage>
        <taxon>Bacteria</taxon>
        <taxon>Pseudomonadati</taxon>
        <taxon>Pseudomonadota</taxon>
        <taxon>Gammaproteobacteria</taxon>
        <taxon>Pseudomonadales</taxon>
        <taxon>Marinobacteraceae</taxon>
        <taxon>Marinobacter</taxon>
    </lineage>
</organism>
<dbReference type="SUPFAM" id="SSF50891">
    <property type="entry name" value="Cyclophilin-like"/>
    <property type="match status" value="1"/>
</dbReference>
<evidence type="ECO:0000313" key="6">
    <source>
        <dbReference type="Proteomes" id="UP000313645"/>
    </source>
</evidence>
<reference evidence="5 6" key="1">
    <citation type="submission" date="2019-02" db="EMBL/GenBank/DDBJ databases">
        <title>Marinobacter halodurans sp. nov., a marine bacterium isolated from sea tidal flat.</title>
        <authorList>
            <person name="Yoo Y."/>
            <person name="Lee D.W."/>
            <person name="Kim B.S."/>
            <person name="Kim J.-J."/>
        </authorList>
    </citation>
    <scope>NUCLEOTIDE SEQUENCE [LARGE SCALE GENOMIC DNA]</scope>
    <source>
        <strain evidence="5 6">YJ-S3-2</strain>
    </source>
</reference>
<accession>A0ABY1ZMJ5</accession>
<evidence type="ECO:0000313" key="5">
    <source>
        <dbReference type="EMBL" id="TBW56058.1"/>
    </source>
</evidence>
<evidence type="ECO:0000256" key="1">
    <source>
        <dbReference type="ARBA" id="ARBA00022741"/>
    </source>
</evidence>
<dbReference type="EMBL" id="SJDL01000013">
    <property type="protein sequence ID" value="TBW56058.1"/>
    <property type="molecule type" value="Genomic_DNA"/>
</dbReference>
<keyword evidence="6" id="KW-1185">Reference proteome</keyword>
<dbReference type="InterPro" id="IPR052708">
    <property type="entry name" value="PxpC"/>
</dbReference>
<keyword evidence="2" id="KW-0378">Hydrolase</keyword>
<dbReference type="Gene3D" id="2.40.100.10">
    <property type="entry name" value="Cyclophilin-like"/>
    <property type="match status" value="1"/>
</dbReference>
<sequence>MSGLEVHDTGLRATLQDEGRRHGQHLGLAVGGAADLHAFRWANKLLDNPRTSACLEVLMGGFSAEATGTMSIAVTGAASRLFINDRRQSLWRTHTLHAGDTISLEPPSNGLLNYIAVPGGWQGNELCQSRSMTPREGLPGLTVIEPDQLIEATSSDVAPERHVPQPFLPDYAAPLTLNVIPGYQHTAFSHDARRTLTTRPYTVTQQIDRMGYRLSGAAIKAPDMTLLSEGIALGALQIPTDGQPIVLLNDRQTMGGYPKIGTVAALDCSRLCQRKPDTEVRFRFAELANVQCERVVFEAFFGRTEWADSRTLRWR</sequence>
<dbReference type="SMART" id="SM00797">
    <property type="entry name" value="AHS2"/>
    <property type="match status" value="1"/>
</dbReference>
<dbReference type="InterPro" id="IPR029000">
    <property type="entry name" value="Cyclophilin-like_dom_sf"/>
</dbReference>
<name>A0ABY1ZMJ5_9GAMM</name>
<comment type="caution">
    <text evidence="5">The sequence shown here is derived from an EMBL/GenBank/DDBJ whole genome shotgun (WGS) entry which is preliminary data.</text>
</comment>
<dbReference type="Proteomes" id="UP000313645">
    <property type="component" value="Unassembled WGS sequence"/>
</dbReference>
<protein>
    <submittedName>
        <fullName evidence="5">Biotin-dependent carboxyltransferase</fullName>
    </submittedName>
</protein>
<dbReference type="RefSeq" id="WP_131481727.1">
    <property type="nucleotide sequence ID" value="NZ_SJDL01000013.1"/>
</dbReference>
<dbReference type="InterPro" id="IPR003778">
    <property type="entry name" value="CT_A_B"/>
</dbReference>
<proteinExistence type="predicted"/>
<keyword evidence="3" id="KW-0067">ATP-binding</keyword>